<evidence type="ECO:0000256" key="6">
    <source>
        <dbReference type="ARBA" id="ARBA00023196"/>
    </source>
</evidence>
<evidence type="ECO:0000313" key="10">
    <source>
        <dbReference type="Proteomes" id="UP000759246"/>
    </source>
</evidence>
<evidence type="ECO:0000256" key="3">
    <source>
        <dbReference type="ARBA" id="ARBA00022781"/>
    </source>
</evidence>
<accession>A0A929RNH2</accession>
<dbReference type="GO" id="GO:0045259">
    <property type="term" value="C:proton-transporting ATP synthase complex"/>
    <property type="evidence" value="ECO:0007669"/>
    <property type="project" value="UniProtKB-KW"/>
</dbReference>
<dbReference type="EMBL" id="JABZGF010000007">
    <property type="protein sequence ID" value="MBF0965721.1"/>
    <property type="molecule type" value="Genomic_DNA"/>
</dbReference>
<evidence type="ECO:0000256" key="5">
    <source>
        <dbReference type="ARBA" id="ARBA00023136"/>
    </source>
</evidence>
<comment type="similarity">
    <text evidence="8">Belongs to the ATPase delta chain family.</text>
</comment>
<dbReference type="PRINTS" id="PR00125">
    <property type="entry name" value="ATPASEDELTA"/>
</dbReference>
<dbReference type="AlphaFoldDB" id="A0A929RNH2"/>
<evidence type="ECO:0000256" key="8">
    <source>
        <dbReference type="HAMAP-Rule" id="MF_01416"/>
    </source>
</evidence>
<dbReference type="InterPro" id="IPR000711">
    <property type="entry name" value="ATPase_OSCP/dsu"/>
</dbReference>
<dbReference type="InterPro" id="IPR020781">
    <property type="entry name" value="ATPase_OSCP/d_CS"/>
</dbReference>
<dbReference type="NCBIfam" id="NF009967">
    <property type="entry name" value="PRK13430.1"/>
    <property type="match status" value="1"/>
</dbReference>
<evidence type="ECO:0000256" key="7">
    <source>
        <dbReference type="ARBA" id="ARBA00023310"/>
    </source>
</evidence>
<name>A0A929RNH2_9ACTO</name>
<organism evidence="9 10">
    <name type="scientific">Actinomyces bouchesdurhonensis</name>
    <dbReference type="NCBI Taxonomy" id="1852361"/>
    <lineage>
        <taxon>Bacteria</taxon>
        <taxon>Bacillati</taxon>
        <taxon>Actinomycetota</taxon>
        <taxon>Actinomycetes</taxon>
        <taxon>Actinomycetales</taxon>
        <taxon>Actinomycetaceae</taxon>
        <taxon>Actinomyces</taxon>
    </lineage>
</organism>
<comment type="function">
    <text evidence="8">This protein is part of the stalk that links CF(0) to CF(1). It either transmits conformational changes from CF(0) to CF(1) or is implicated in proton conduction.</text>
</comment>
<sequence length="272" mass="29571">MTQMRTIESVPFAKDLAAALAVPGTDAMRVAEDFFGLADLFKENTRLARAVTDPARSVADKQGLVSDAFGSHVTQATMSVVNGVVADHWRHPADVADALEVLGILGVLNAAGSQGALDQVREELFQVRYFLAHHREVRVRLSDTAKGNSHERGDIATKLFGQRVSVWTMRLLRRAVGRSNHGRLLHNLRRYAQWAATMQDRLFVTVATAAPMSDAQVERLRAILSKRYGTAVDLAISIDPEVIGGFRLRAGMSAIDASLATRIAAARSAITS</sequence>
<evidence type="ECO:0000256" key="4">
    <source>
        <dbReference type="ARBA" id="ARBA00023065"/>
    </source>
</evidence>
<protein>
    <recommendedName>
        <fullName evidence="8">ATP synthase subunit delta</fullName>
    </recommendedName>
    <alternativeName>
        <fullName evidence="8">ATP synthase F(1) sector subunit delta</fullName>
    </alternativeName>
    <alternativeName>
        <fullName evidence="8">F-type ATPase subunit delta</fullName>
        <shortName evidence="8">F-ATPase subunit delta</shortName>
    </alternativeName>
</protein>
<comment type="caution">
    <text evidence="9">The sequence shown here is derived from an EMBL/GenBank/DDBJ whole genome shotgun (WGS) entry which is preliminary data.</text>
</comment>
<comment type="subcellular location">
    <subcellularLocation>
        <location evidence="8">Cell membrane</location>
        <topology evidence="8">Peripheral membrane protein</topology>
    </subcellularLocation>
    <subcellularLocation>
        <location evidence="1">Membrane</location>
    </subcellularLocation>
</comment>
<proteinExistence type="inferred from homology"/>
<evidence type="ECO:0000256" key="1">
    <source>
        <dbReference type="ARBA" id="ARBA00004370"/>
    </source>
</evidence>
<keyword evidence="7 8" id="KW-0066">ATP synthesis</keyword>
<dbReference type="HAMAP" id="MF_01416">
    <property type="entry name" value="ATP_synth_delta_bact"/>
    <property type="match status" value="1"/>
</dbReference>
<dbReference type="PANTHER" id="PTHR11910">
    <property type="entry name" value="ATP SYNTHASE DELTA CHAIN"/>
    <property type="match status" value="1"/>
</dbReference>
<keyword evidence="5 8" id="KW-0472">Membrane</keyword>
<dbReference type="Pfam" id="PF00213">
    <property type="entry name" value="OSCP"/>
    <property type="match status" value="1"/>
</dbReference>
<keyword evidence="6 8" id="KW-0139">CF(1)</keyword>
<keyword evidence="2 8" id="KW-0813">Transport</keyword>
<comment type="function">
    <text evidence="8">F(1)F(0) ATP synthase produces ATP from ADP in the presence of a proton or sodium gradient. F-type ATPases consist of two structural domains, F(1) containing the extramembraneous catalytic core and F(0) containing the membrane proton channel, linked together by a central stalk and a peripheral stalk. During catalysis, ATP synthesis in the catalytic domain of F(1) is coupled via a rotary mechanism of the central stalk subunits to proton translocation.</text>
</comment>
<keyword evidence="4 8" id="KW-0406">Ion transport</keyword>
<gene>
    <name evidence="8" type="primary">atpH</name>
    <name evidence="9" type="ORF">HXK09_00840</name>
</gene>
<dbReference type="PROSITE" id="PS00389">
    <property type="entry name" value="ATPASE_DELTA"/>
    <property type="match status" value="1"/>
</dbReference>
<reference evidence="9" key="1">
    <citation type="submission" date="2020-04" db="EMBL/GenBank/DDBJ databases">
        <title>Deep metagenomics examines the oral microbiome during advanced dental caries in children, revealing novel taxa and co-occurrences with host molecules.</title>
        <authorList>
            <person name="Baker J.L."/>
            <person name="Morton J.T."/>
            <person name="Dinis M."/>
            <person name="Alvarez R."/>
            <person name="Tran N.C."/>
            <person name="Knight R."/>
            <person name="Edlund A."/>
        </authorList>
    </citation>
    <scope>NUCLEOTIDE SEQUENCE</scope>
    <source>
        <strain evidence="9">JCVI_30_bin.13</strain>
    </source>
</reference>
<evidence type="ECO:0000313" key="9">
    <source>
        <dbReference type="EMBL" id="MBF0965721.1"/>
    </source>
</evidence>
<dbReference type="Proteomes" id="UP000759246">
    <property type="component" value="Unassembled WGS sequence"/>
</dbReference>
<dbReference type="GO" id="GO:0005886">
    <property type="term" value="C:plasma membrane"/>
    <property type="evidence" value="ECO:0007669"/>
    <property type="project" value="UniProtKB-SubCell"/>
</dbReference>
<keyword evidence="8" id="KW-1003">Cell membrane</keyword>
<dbReference type="GO" id="GO:0046933">
    <property type="term" value="F:proton-transporting ATP synthase activity, rotational mechanism"/>
    <property type="evidence" value="ECO:0007669"/>
    <property type="project" value="UniProtKB-UniRule"/>
</dbReference>
<keyword evidence="3 8" id="KW-0375">Hydrogen ion transport</keyword>
<evidence type="ECO:0000256" key="2">
    <source>
        <dbReference type="ARBA" id="ARBA00022448"/>
    </source>
</evidence>